<proteinExistence type="predicted"/>
<evidence type="ECO:0000313" key="3">
    <source>
        <dbReference type="Proteomes" id="UP000567293"/>
    </source>
</evidence>
<dbReference type="Proteomes" id="UP000567293">
    <property type="component" value="Unassembled WGS sequence"/>
</dbReference>
<gene>
    <name evidence="2" type="ORF">HRJ53_08795</name>
</gene>
<keyword evidence="3" id="KW-1185">Reference proteome</keyword>
<evidence type="ECO:0000313" key="2">
    <source>
        <dbReference type="EMBL" id="MBA0085080.1"/>
    </source>
</evidence>
<feature type="non-terminal residue" evidence="2">
    <location>
        <position position="77"/>
    </location>
</feature>
<reference evidence="2" key="1">
    <citation type="submission" date="2020-06" db="EMBL/GenBank/DDBJ databases">
        <title>Legume-microbial interactions unlock mineral nutrients during tropical forest succession.</title>
        <authorList>
            <person name="Epihov D.Z."/>
        </authorList>
    </citation>
    <scope>NUCLEOTIDE SEQUENCE [LARGE SCALE GENOMIC DNA]</scope>
    <source>
        <strain evidence="2">Pan2503</strain>
    </source>
</reference>
<name>A0A7V8SWA0_9BACT</name>
<evidence type="ECO:0000256" key="1">
    <source>
        <dbReference type="SAM" id="MobiDB-lite"/>
    </source>
</evidence>
<protein>
    <submittedName>
        <fullName evidence="2">Uncharacterized protein</fullName>
    </submittedName>
</protein>
<organism evidence="2 3">
    <name type="scientific">Candidatus Acidiferrum panamense</name>
    <dbReference type="NCBI Taxonomy" id="2741543"/>
    <lineage>
        <taxon>Bacteria</taxon>
        <taxon>Pseudomonadati</taxon>
        <taxon>Acidobacteriota</taxon>
        <taxon>Terriglobia</taxon>
        <taxon>Candidatus Acidiferrales</taxon>
        <taxon>Candidatus Acidiferrum</taxon>
    </lineage>
</organism>
<dbReference type="AlphaFoldDB" id="A0A7V8SWA0"/>
<sequence>MRDFLIDLTVLLVFASAGVAQDKQAPAQRPLTLYQKLEAAGNTGGPAPRRDLLGAWTGPLTPKYVDPPPLTPLGEKL</sequence>
<dbReference type="EMBL" id="JACDQQ010000854">
    <property type="protein sequence ID" value="MBA0085080.1"/>
    <property type="molecule type" value="Genomic_DNA"/>
</dbReference>
<feature type="region of interest" description="Disordered" evidence="1">
    <location>
        <begin position="58"/>
        <end position="77"/>
    </location>
</feature>
<accession>A0A7V8SWA0</accession>
<comment type="caution">
    <text evidence="2">The sequence shown here is derived from an EMBL/GenBank/DDBJ whole genome shotgun (WGS) entry which is preliminary data.</text>
</comment>